<evidence type="ECO:0000313" key="3">
    <source>
        <dbReference type="Proteomes" id="UP000230002"/>
    </source>
</evidence>
<gene>
    <name evidence="2" type="ORF">GSI_00057</name>
</gene>
<feature type="compositionally biased region" description="Low complexity" evidence="1">
    <location>
        <begin position="112"/>
        <end position="125"/>
    </location>
</feature>
<proteinExistence type="predicted"/>
<comment type="caution">
    <text evidence="2">The sequence shown here is derived from an EMBL/GenBank/DDBJ whole genome shotgun (WGS) entry which is preliminary data.</text>
</comment>
<sequence>MSISSPPAQMALEGALCRYINPPRRNSCPPAPLSSTSTFLRTHIVDFIHFHFSPTTTANMMHLLKFVFAALAVTGAIAAPLDAADAATSVAVAHSSHPHPSGSHSRHPHPHPSGSHSGFVHPSGSAFAHPSGSHRAHPSGFPSGFPSGSAFAHPSGSHRAHPSGFPSGFPSGRPHPSGSHPARPSGTAAPSESA</sequence>
<feature type="compositionally biased region" description="Low complexity" evidence="1">
    <location>
        <begin position="162"/>
        <end position="181"/>
    </location>
</feature>
<dbReference type="Proteomes" id="UP000230002">
    <property type="component" value="Unassembled WGS sequence"/>
</dbReference>
<protein>
    <submittedName>
        <fullName evidence="2">Uncharacterized protein</fullName>
    </submittedName>
</protein>
<feature type="compositionally biased region" description="Low complexity" evidence="1">
    <location>
        <begin position="92"/>
        <end position="103"/>
    </location>
</feature>
<dbReference type="EMBL" id="AYKW01000001">
    <property type="protein sequence ID" value="PIL36369.1"/>
    <property type="molecule type" value="Genomic_DNA"/>
</dbReference>
<feature type="region of interest" description="Disordered" evidence="1">
    <location>
        <begin position="92"/>
        <end position="194"/>
    </location>
</feature>
<name>A0A2G8SRH5_9APHY</name>
<accession>A0A2G8SRH5</accession>
<reference evidence="2 3" key="1">
    <citation type="journal article" date="2015" name="Sci. Rep.">
        <title>Chromosome-level genome map provides insights into diverse defense mechanisms in the medicinal fungus Ganoderma sinense.</title>
        <authorList>
            <person name="Zhu Y."/>
            <person name="Xu J."/>
            <person name="Sun C."/>
            <person name="Zhou S."/>
            <person name="Xu H."/>
            <person name="Nelson D.R."/>
            <person name="Qian J."/>
            <person name="Song J."/>
            <person name="Luo H."/>
            <person name="Xiang L."/>
            <person name="Li Y."/>
            <person name="Xu Z."/>
            <person name="Ji A."/>
            <person name="Wang L."/>
            <person name="Lu S."/>
            <person name="Hayward A."/>
            <person name="Sun W."/>
            <person name="Li X."/>
            <person name="Schwartz D.C."/>
            <person name="Wang Y."/>
            <person name="Chen S."/>
        </authorList>
    </citation>
    <scope>NUCLEOTIDE SEQUENCE [LARGE SCALE GENOMIC DNA]</scope>
    <source>
        <strain evidence="2 3">ZZ0214-1</strain>
    </source>
</reference>
<dbReference type="AlphaFoldDB" id="A0A2G8SRH5"/>
<evidence type="ECO:0000256" key="1">
    <source>
        <dbReference type="SAM" id="MobiDB-lite"/>
    </source>
</evidence>
<keyword evidence="3" id="KW-1185">Reference proteome</keyword>
<organism evidence="2 3">
    <name type="scientific">Ganoderma sinense ZZ0214-1</name>
    <dbReference type="NCBI Taxonomy" id="1077348"/>
    <lineage>
        <taxon>Eukaryota</taxon>
        <taxon>Fungi</taxon>
        <taxon>Dikarya</taxon>
        <taxon>Basidiomycota</taxon>
        <taxon>Agaricomycotina</taxon>
        <taxon>Agaricomycetes</taxon>
        <taxon>Polyporales</taxon>
        <taxon>Polyporaceae</taxon>
        <taxon>Ganoderma</taxon>
    </lineage>
</organism>
<dbReference type="STRING" id="1077348.A0A2G8SRH5"/>
<feature type="compositionally biased region" description="Low complexity" evidence="1">
    <location>
        <begin position="138"/>
        <end position="152"/>
    </location>
</feature>
<evidence type="ECO:0000313" key="2">
    <source>
        <dbReference type="EMBL" id="PIL36369.1"/>
    </source>
</evidence>